<keyword evidence="3" id="KW-1185">Reference proteome</keyword>
<sequence length="166" mass="18271">MPLFARTLASYLDGGFISVGMSLGGGNALESERPTPAINTQTTQAYNQRLQAYNDALAKLKNNQEQTAIALKVLIAQLQSLNPSTSAFQNIVKSIGQIDTHSTLSDVIAYQNALNKILKDYANANQELLKQAEAQFEAYQQALNQAHNQERAILTNAIKTYQDFNH</sequence>
<evidence type="ECO:0000256" key="1">
    <source>
        <dbReference type="SAM" id="Coils"/>
    </source>
</evidence>
<organism evidence="2 3">
    <name type="scientific">Helicobacter baculiformis</name>
    <dbReference type="NCBI Taxonomy" id="427351"/>
    <lineage>
        <taxon>Bacteria</taxon>
        <taxon>Pseudomonadati</taxon>
        <taxon>Campylobacterota</taxon>
        <taxon>Epsilonproteobacteria</taxon>
        <taxon>Campylobacterales</taxon>
        <taxon>Helicobacteraceae</taxon>
        <taxon>Helicobacter</taxon>
    </lineage>
</organism>
<dbReference type="Proteomes" id="UP001595783">
    <property type="component" value="Unassembled WGS sequence"/>
</dbReference>
<proteinExistence type="predicted"/>
<accession>A0ABV7ZI64</accession>
<evidence type="ECO:0000313" key="2">
    <source>
        <dbReference type="EMBL" id="MFC3847974.1"/>
    </source>
</evidence>
<feature type="coiled-coil region" evidence="1">
    <location>
        <begin position="107"/>
        <end position="149"/>
    </location>
</feature>
<gene>
    <name evidence="2" type="ORF">ACFOPX_05455</name>
</gene>
<keyword evidence="1" id="KW-0175">Coiled coil</keyword>
<reference evidence="3" key="1">
    <citation type="journal article" date="2019" name="Int. J. Syst. Evol. Microbiol.">
        <title>The Global Catalogue of Microorganisms (GCM) 10K type strain sequencing project: providing services to taxonomists for standard genome sequencing and annotation.</title>
        <authorList>
            <consortium name="The Broad Institute Genomics Platform"/>
            <consortium name="The Broad Institute Genome Sequencing Center for Infectious Disease"/>
            <person name="Wu L."/>
            <person name="Ma J."/>
        </authorList>
    </citation>
    <scope>NUCLEOTIDE SEQUENCE [LARGE SCALE GENOMIC DNA]</scope>
    <source>
        <strain evidence="3">CCUG 53816</strain>
    </source>
</reference>
<dbReference type="EMBL" id="JBHRZO010000036">
    <property type="protein sequence ID" value="MFC3847974.1"/>
    <property type="molecule type" value="Genomic_DNA"/>
</dbReference>
<dbReference type="RefSeq" id="WP_104751653.1">
    <property type="nucleotide sequence ID" value="NZ_FZMF01000002.1"/>
</dbReference>
<name>A0ABV7ZI64_9HELI</name>
<comment type="caution">
    <text evidence="2">The sequence shown here is derived from an EMBL/GenBank/DDBJ whole genome shotgun (WGS) entry which is preliminary data.</text>
</comment>
<evidence type="ECO:0000313" key="3">
    <source>
        <dbReference type="Proteomes" id="UP001595783"/>
    </source>
</evidence>
<protein>
    <submittedName>
        <fullName evidence="2">Uncharacterized protein</fullName>
    </submittedName>
</protein>